<dbReference type="InterPro" id="IPR029026">
    <property type="entry name" value="tRNA_m1G_MTases_N"/>
</dbReference>
<dbReference type="eggNOG" id="COG1385">
    <property type="taxonomic scope" value="Bacteria"/>
</dbReference>
<dbReference type="Gene3D" id="3.40.1280.10">
    <property type="match status" value="1"/>
</dbReference>
<dbReference type="CDD" id="cd18084">
    <property type="entry name" value="RsmE-like"/>
    <property type="match status" value="1"/>
</dbReference>
<dbReference type="SUPFAM" id="SSF88697">
    <property type="entry name" value="PUA domain-like"/>
    <property type="match status" value="1"/>
</dbReference>
<accession>K9YLP6</accession>
<dbReference type="KEGG" id="csn:Cyast_1059"/>
<evidence type="ECO:0000256" key="8">
    <source>
        <dbReference type="ARBA" id="ARBA00022679"/>
    </source>
</evidence>
<dbReference type="Pfam" id="PF20260">
    <property type="entry name" value="PUA_4"/>
    <property type="match status" value="1"/>
</dbReference>
<dbReference type="InterPro" id="IPR015947">
    <property type="entry name" value="PUA-like_sf"/>
</dbReference>
<dbReference type="PANTHER" id="PTHR30027">
    <property type="entry name" value="RIBOSOMAL RNA SMALL SUBUNIT METHYLTRANSFERASE E"/>
    <property type="match status" value="1"/>
</dbReference>
<dbReference type="PATRIC" id="fig|292563.3.peg.1107"/>
<name>K9YLP6_CYASC</name>
<keyword evidence="8 12" id="KW-0808">Transferase</keyword>
<dbReference type="GO" id="GO:0005737">
    <property type="term" value="C:cytoplasm"/>
    <property type="evidence" value="ECO:0007669"/>
    <property type="project" value="UniProtKB-SubCell"/>
</dbReference>
<comment type="subcellular location">
    <subcellularLocation>
        <location evidence="1 12">Cytoplasm</location>
    </subcellularLocation>
</comment>
<feature type="domain" description="Ribosomal RNA small subunit methyltransferase E methyltransferase" evidence="13">
    <location>
        <begin position="69"/>
        <end position="230"/>
    </location>
</feature>
<dbReference type="GO" id="GO:0070475">
    <property type="term" value="P:rRNA base methylation"/>
    <property type="evidence" value="ECO:0007669"/>
    <property type="project" value="TreeGrafter"/>
</dbReference>
<sequence length="237" mass="26642">MLYRLVITESQRHHDQIILQPDQEHYLRRVVRLNDGQSFIAINGRGNGWQVELTTTGGTIIAEMNDDRELPIQVSLMVALPKGSGFDDIVRCTTELGVSRLYPIISDRTLLKPKENKLVRWRKIAEEASEQCERFIVPYIAPPLPFLEAIQHIEDNSPRFIAVARNTDKHLLNCLNSADLPSQITIVTGCEGGWTTKELQSAIDHNFQPITLGKRILRAVTAPIAIMALISAIAENK</sequence>
<keyword evidence="16" id="KW-1185">Reference proteome</keyword>
<dbReference type="NCBIfam" id="NF008697">
    <property type="entry name" value="PRK11713.4-1"/>
    <property type="match status" value="1"/>
</dbReference>
<dbReference type="PIRSF" id="PIRSF015601">
    <property type="entry name" value="MTase_slr0722"/>
    <property type="match status" value="1"/>
</dbReference>
<evidence type="ECO:0000256" key="11">
    <source>
        <dbReference type="ARBA" id="ARBA00047944"/>
    </source>
</evidence>
<reference evidence="16" key="1">
    <citation type="journal article" date="2013" name="Proc. Natl. Acad. Sci. U.S.A.">
        <title>Improving the coverage of the cyanobacterial phylum using diversity-driven genome sequencing.</title>
        <authorList>
            <person name="Shih P.M."/>
            <person name="Wu D."/>
            <person name="Latifi A."/>
            <person name="Axen S.D."/>
            <person name="Fewer D.P."/>
            <person name="Talla E."/>
            <person name="Calteau A."/>
            <person name="Cai F."/>
            <person name="Tandeau de Marsac N."/>
            <person name="Rippka R."/>
            <person name="Herdman M."/>
            <person name="Sivonen K."/>
            <person name="Coursin T."/>
            <person name="Laurent T."/>
            <person name="Goodwin L."/>
            <person name="Nolan M."/>
            <person name="Davenport K.W."/>
            <person name="Han C.S."/>
            <person name="Rubin E.M."/>
            <person name="Eisen J.A."/>
            <person name="Woyke T."/>
            <person name="Gugger M."/>
            <person name="Kerfeld C.A."/>
        </authorList>
    </citation>
    <scope>NUCLEOTIDE SEQUENCE [LARGE SCALE GENOMIC DNA]</scope>
    <source>
        <strain evidence="16">ATCC 29140 / PCC 7202</strain>
    </source>
</reference>
<dbReference type="InterPro" id="IPR006700">
    <property type="entry name" value="RsmE"/>
</dbReference>
<protein>
    <recommendedName>
        <fullName evidence="4 12">Ribosomal RNA small subunit methyltransferase E</fullName>
        <ecNumber evidence="3 12">2.1.1.193</ecNumber>
    </recommendedName>
</protein>
<dbReference type="PANTHER" id="PTHR30027:SF3">
    <property type="entry name" value="16S RRNA (URACIL(1498)-N(3))-METHYLTRANSFERASE"/>
    <property type="match status" value="1"/>
</dbReference>
<keyword evidence="5 12" id="KW-0963">Cytoplasm</keyword>
<dbReference type="InterPro" id="IPR046886">
    <property type="entry name" value="RsmE_MTase_dom"/>
</dbReference>
<evidence type="ECO:0000256" key="1">
    <source>
        <dbReference type="ARBA" id="ARBA00004496"/>
    </source>
</evidence>
<evidence type="ECO:0000313" key="15">
    <source>
        <dbReference type="EMBL" id="AFZ47028.1"/>
    </source>
</evidence>
<comment type="function">
    <text evidence="10 12">Specifically methylates the N3 position of the uracil ring of uridine 1498 (m3U1498) in 16S rRNA. Acts on the fully assembled 30S ribosomal subunit.</text>
</comment>
<dbReference type="STRING" id="292563.Cyast_1059"/>
<dbReference type="NCBIfam" id="TIGR00046">
    <property type="entry name" value="RsmE family RNA methyltransferase"/>
    <property type="match status" value="1"/>
</dbReference>
<evidence type="ECO:0000256" key="7">
    <source>
        <dbReference type="ARBA" id="ARBA00022603"/>
    </source>
</evidence>
<gene>
    <name evidence="15" type="ordered locus">Cyast_1059</name>
</gene>
<evidence type="ECO:0000256" key="6">
    <source>
        <dbReference type="ARBA" id="ARBA00022552"/>
    </source>
</evidence>
<evidence type="ECO:0000256" key="10">
    <source>
        <dbReference type="ARBA" id="ARBA00025699"/>
    </source>
</evidence>
<keyword evidence="7 12" id="KW-0489">Methyltransferase</keyword>
<evidence type="ECO:0000259" key="13">
    <source>
        <dbReference type="Pfam" id="PF04452"/>
    </source>
</evidence>
<feature type="domain" description="Ribosomal RNA small subunit methyltransferase E PUA-like" evidence="14">
    <location>
        <begin position="22"/>
        <end position="55"/>
    </location>
</feature>
<dbReference type="HOGENOM" id="CLU_067442_4_1_3"/>
<dbReference type="InterPro" id="IPR046887">
    <property type="entry name" value="RsmE_PUA-like"/>
</dbReference>
<dbReference type="GO" id="GO:0070042">
    <property type="term" value="F:rRNA (uridine-N3-)-methyltransferase activity"/>
    <property type="evidence" value="ECO:0007669"/>
    <property type="project" value="TreeGrafter"/>
</dbReference>
<evidence type="ECO:0000256" key="2">
    <source>
        <dbReference type="ARBA" id="ARBA00005528"/>
    </source>
</evidence>
<comment type="catalytic activity">
    <reaction evidence="11 12">
        <text>uridine(1498) in 16S rRNA + S-adenosyl-L-methionine = N(3)-methyluridine(1498) in 16S rRNA + S-adenosyl-L-homocysteine + H(+)</text>
        <dbReference type="Rhea" id="RHEA:42920"/>
        <dbReference type="Rhea" id="RHEA-COMP:10283"/>
        <dbReference type="Rhea" id="RHEA-COMP:10284"/>
        <dbReference type="ChEBI" id="CHEBI:15378"/>
        <dbReference type="ChEBI" id="CHEBI:57856"/>
        <dbReference type="ChEBI" id="CHEBI:59789"/>
        <dbReference type="ChEBI" id="CHEBI:65315"/>
        <dbReference type="ChEBI" id="CHEBI:74502"/>
        <dbReference type="EC" id="2.1.1.193"/>
    </reaction>
</comment>
<dbReference type="BioCyc" id="CSTA292563:G1353-1069-MONOMER"/>
<evidence type="ECO:0000256" key="12">
    <source>
        <dbReference type="PIRNR" id="PIRNR015601"/>
    </source>
</evidence>
<evidence type="ECO:0000259" key="14">
    <source>
        <dbReference type="Pfam" id="PF20260"/>
    </source>
</evidence>
<dbReference type="Pfam" id="PF04452">
    <property type="entry name" value="Methyltrans_RNA"/>
    <property type="match status" value="1"/>
</dbReference>
<dbReference type="EC" id="2.1.1.193" evidence="3 12"/>
<dbReference type="Proteomes" id="UP000010483">
    <property type="component" value="Chromosome"/>
</dbReference>
<proteinExistence type="inferred from homology"/>
<comment type="similarity">
    <text evidence="2 12">Belongs to the RNA methyltransferase RsmE family.</text>
</comment>
<organism evidence="15 16">
    <name type="scientific">Cyanobacterium stanieri (strain ATCC 29140 / PCC 7202)</name>
    <dbReference type="NCBI Taxonomy" id="292563"/>
    <lineage>
        <taxon>Bacteria</taxon>
        <taxon>Bacillati</taxon>
        <taxon>Cyanobacteriota</taxon>
        <taxon>Cyanophyceae</taxon>
        <taxon>Oscillatoriophycideae</taxon>
        <taxon>Chroococcales</taxon>
        <taxon>Geminocystaceae</taxon>
        <taxon>Cyanobacterium</taxon>
    </lineage>
</organism>
<evidence type="ECO:0000256" key="3">
    <source>
        <dbReference type="ARBA" id="ARBA00012328"/>
    </source>
</evidence>
<dbReference type="InterPro" id="IPR029028">
    <property type="entry name" value="Alpha/beta_knot_MTases"/>
</dbReference>
<evidence type="ECO:0000256" key="9">
    <source>
        <dbReference type="ARBA" id="ARBA00022691"/>
    </source>
</evidence>
<evidence type="ECO:0000256" key="5">
    <source>
        <dbReference type="ARBA" id="ARBA00022490"/>
    </source>
</evidence>
<keyword evidence="9 12" id="KW-0949">S-adenosyl-L-methionine</keyword>
<keyword evidence="6 12" id="KW-0698">rRNA processing</keyword>
<evidence type="ECO:0000256" key="4">
    <source>
        <dbReference type="ARBA" id="ARBA00013673"/>
    </source>
</evidence>
<dbReference type="EMBL" id="CP003940">
    <property type="protein sequence ID" value="AFZ47028.1"/>
    <property type="molecule type" value="Genomic_DNA"/>
</dbReference>
<dbReference type="AlphaFoldDB" id="K9YLP6"/>
<evidence type="ECO:0000313" key="16">
    <source>
        <dbReference type="Proteomes" id="UP000010483"/>
    </source>
</evidence>
<dbReference type="SUPFAM" id="SSF75217">
    <property type="entry name" value="alpha/beta knot"/>
    <property type="match status" value="1"/>
</dbReference>